<evidence type="ECO:0000256" key="1">
    <source>
        <dbReference type="ARBA" id="ARBA00004167"/>
    </source>
</evidence>
<dbReference type="FunFam" id="3.80.10.10:FF:000069">
    <property type="entry name" value="leucine-rich repeat-containing protein 3B"/>
    <property type="match status" value="1"/>
</dbReference>
<feature type="transmembrane region" description="Helical" evidence="10">
    <location>
        <begin position="291"/>
        <end position="312"/>
    </location>
</feature>
<dbReference type="Pfam" id="PF13855">
    <property type="entry name" value="LRR_8"/>
    <property type="match status" value="1"/>
</dbReference>
<dbReference type="InterPro" id="IPR032675">
    <property type="entry name" value="LRR_dom_sf"/>
</dbReference>
<evidence type="ECO:0000256" key="3">
    <source>
        <dbReference type="ARBA" id="ARBA00022692"/>
    </source>
</evidence>
<gene>
    <name evidence="12" type="ORF">QTO34_014837</name>
</gene>
<keyword evidence="7 10" id="KW-0472">Membrane</keyword>
<protein>
    <recommendedName>
        <fullName evidence="9">Leucine-rich repeat-containing protein 3</fullName>
    </recommendedName>
</protein>
<evidence type="ECO:0000256" key="9">
    <source>
        <dbReference type="ARBA" id="ARBA00049749"/>
    </source>
</evidence>
<dbReference type="InterPro" id="IPR003591">
    <property type="entry name" value="Leu-rich_rpt_typical-subtyp"/>
</dbReference>
<dbReference type="EMBL" id="JAULJE010000004">
    <property type="protein sequence ID" value="KAK1344272.1"/>
    <property type="molecule type" value="Genomic_DNA"/>
</dbReference>
<sequence length="343" mass="37481">MCLSSQHLHAGDPGMSVRWQVVDKRISLYANHKAILQKNGKKTRFPGRRGQEFMSVAEAASRKVGKDVGPQPWARGACRLPPGAVRMGPLGKQSLSSEPAPMGGSCLLLLFCLRLGTSCPQSCQCPDHNGDVAVHCSASGLQEIPKDIPANAVFLKLDANKIARVPNGAFQHLSQLRELNLSQNAIETIGPAAFSGLAGGLRLLDLSHNRIRRIPKDALSKLNAKIRLSHNPLHCECALQEVLWKLKLDPDSVDEIACHTSVQEEYVGKPLIQALDAGVSFCSTHHKTTDVAMLVTMFGWFAMVITYVVYYVRQNQEDARRHLEYLKSLPSTPVSKDPLGPAS</sequence>
<keyword evidence="5" id="KW-0677">Repeat</keyword>
<dbReference type="SMART" id="SM00369">
    <property type="entry name" value="LRR_TYP"/>
    <property type="match status" value="3"/>
</dbReference>
<evidence type="ECO:0000259" key="11">
    <source>
        <dbReference type="SMART" id="SM00013"/>
    </source>
</evidence>
<dbReference type="Pfam" id="PF01462">
    <property type="entry name" value="LRRNT"/>
    <property type="match status" value="1"/>
</dbReference>
<keyword evidence="13" id="KW-1185">Reference proteome</keyword>
<evidence type="ECO:0000256" key="2">
    <source>
        <dbReference type="ARBA" id="ARBA00022614"/>
    </source>
</evidence>
<dbReference type="PANTHER" id="PTHR24369">
    <property type="entry name" value="ANTIGEN BSP, PUTATIVE-RELATED"/>
    <property type="match status" value="1"/>
</dbReference>
<keyword evidence="2" id="KW-0433">Leucine-rich repeat</keyword>
<evidence type="ECO:0000256" key="5">
    <source>
        <dbReference type="ARBA" id="ARBA00022737"/>
    </source>
</evidence>
<dbReference type="PANTHER" id="PTHR24369:SF170">
    <property type="entry name" value="LEUCINE-RICH REPEAT-CONTAINING PROTEIN 3"/>
    <property type="match status" value="1"/>
</dbReference>
<evidence type="ECO:0000256" key="10">
    <source>
        <dbReference type="SAM" id="Phobius"/>
    </source>
</evidence>
<keyword evidence="6 10" id="KW-1133">Transmembrane helix</keyword>
<dbReference type="Proteomes" id="UP001177744">
    <property type="component" value="Unassembled WGS sequence"/>
</dbReference>
<keyword evidence="4" id="KW-0732">Signal</keyword>
<dbReference type="GO" id="GO:0005886">
    <property type="term" value="C:plasma membrane"/>
    <property type="evidence" value="ECO:0007669"/>
    <property type="project" value="TreeGrafter"/>
</dbReference>
<dbReference type="Pfam" id="PF00560">
    <property type="entry name" value="LRR_1"/>
    <property type="match status" value="1"/>
</dbReference>
<comment type="subcellular location">
    <subcellularLocation>
        <location evidence="1">Membrane</location>
        <topology evidence="1">Single-pass membrane protein</topology>
    </subcellularLocation>
</comment>
<dbReference type="InterPro" id="IPR000372">
    <property type="entry name" value="LRRNT"/>
</dbReference>
<keyword evidence="3 10" id="KW-0812">Transmembrane</keyword>
<dbReference type="SUPFAM" id="SSF52058">
    <property type="entry name" value="L domain-like"/>
    <property type="match status" value="1"/>
</dbReference>
<comment type="similarity">
    <text evidence="8">Belongs to the LRRC3 family.</text>
</comment>
<dbReference type="SMART" id="SM00013">
    <property type="entry name" value="LRRNT"/>
    <property type="match status" value="1"/>
</dbReference>
<dbReference type="PROSITE" id="PS51450">
    <property type="entry name" value="LRR"/>
    <property type="match status" value="2"/>
</dbReference>
<reference evidence="12" key="1">
    <citation type="submission" date="2023-06" db="EMBL/GenBank/DDBJ databases">
        <title>Reference genome for the Northern bat (Eptesicus nilssonii), a most northern bat species.</title>
        <authorList>
            <person name="Laine V.N."/>
            <person name="Pulliainen A.T."/>
            <person name="Lilley T.M."/>
        </authorList>
    </citation>
    <scope>NUCLEOTIDE SEQUENCE</scope>
    <source>
        <strain evidence="12">BLF_Eptnil</strain>
        <tissue evidence="12">Kidney</tissue>
    </source>
</reference>
<feature type="domain" description="LRRNT" evidence="11">
    <location>
        <begin position="118"/>
        <end position="154"/>
    </location>
</feature>
<evidence type="ECO:0000313" key="13">
    <source>
        <dbReference type="Proteomes" id="UP001177744"/>
    </source>
</evidence>
<evidence type="ECO:0000256" key="7">
    <source>
        <dbReference type="ARBA" id="ARBA00023136"/>
    </source>
</evidence>
<dbReference type="InterPro" id="IPR050541">
    <property type="entry name" value="LRR_TM_domain-containing"/>
</dbReference>
<comment type="caution">
    <text evidence="12">The sequence shown here is derived from an EMBL/GenBank/DDBJ whole genome shotgun (WGS) entry which is preliminary data.</text>
</comment>
<evidence type="ECO:0000256" key="4">
    <source>
        <dbReference type="ARBA" id="ARBA00022729"/>
    </source>
</evidence>
<dbReference type="Gene3D" id="3.80.10.10">
    <property type="entry name" value="Ribonuclease Inhibitor"/>
    <property type="match status" value="1"/>
</dbReference>
<dbReference type="InterPro" id="IPR001611">
    <property type="entry name" value="Leu-rich_rpt"/>
</dbReference>
<name>A0AA40I744_CNENI</name>
<dbReference type="AlphaFoldDB" id="A0AA40I744"/>
<organism evidence="12 13">
    <name type="scientific">Cnephaeus nilssonii</name>
    <name type="common">Northern bat</name>
    <name type="synonym">Eptesicus nilssonii</name>
    <dbReference type="NCBI Taxonomy" id="3371016"/>
    <lineage>
        <taxon>Eukaryota</taxon>
        <taxon>Metazoa</taxon>
        <taxon>Chordata</taxon>
        <taxon>Craniata</taxon>
        <taxon>Vertebrata</taxon>
        <taxon>Euteleostomi</taxon>
        <taxon>Mammalia</taxon>
        <taxon>Eutheria</taxon>
        <taxon>Laurasiatheria</taxon>
        <taxon>Chiroptera</taxon>
        <taxon>Yangochiroptera</taxon>
        <taxon>Vespertilionidae</taxon>
        <taxon>Cnephaeus</taxon>
    </lineage>
</organism>
<evidence type="ECO:0000256" key="6">
    <source>
        <dbReference type="ARBA" id="ARBA00022989"/>
    </source>
</evidence>
<evidence type="ECO:0000313" key="12">
    <source>
        <dbReference type="EMBL" id="KAK1344272.1"/>
    </source>
</evidence>
<proteinExistence type="inferred from homology"/>
<accession>A0AA40I744</accession>
<evidence type="ECO:0000256" key="8">
    <source>
        <dbReference type="ARBA" id="ARBA00049658"/>
    </source>
</evidence>